<evidence type="ECO:0000256" key="4">
    <source>
        <dbReference type="ARBA" id="ARBA00022475"/>
    </source>
</evidence>
<dbReference type="SMART" id="SM00382">
    <property type="entry name" value="AAA"/>
    <property type="match status" value="2"/>
</dbReference>
<dbReference type="GO" id="GO:0016887">
    <property type="term" value="F:ATP hydrolysis activity"/>
    <property type="evidence" value="ECO:0007669"/>
    <property type="project" value="InterPro"/>
</dbReference>
<reference evidence="13 14" key="1">
    <citation type="submission" date="2015-09" db="EMBL/GenBank/DDBJ databases">
        <title>Genome announcement of multiple Pseudomonas syringae strains.</title>
        <authorList>
            <person name="Thakur S."/>
            <person name="Wang P.W."/>
            <person name="Gong Y."/>
            <person name="Weir B.S."/>
            <person name="Guttman D.S."/>
        </authorList>
    </citation>
    <scope>NUCLEOTIDE SEQUENCE [LARGE SCALE GENOMIC DNA]</scope>
    <source>
        <strain evidence="13 14">ICMP7840</strain>
    </source>
</reference>
<sequence>MSNDNLIEIRDLAVEFVTGDSRQRVVENISFDIRRGETLALVGESGSGKSVTAHSILRLLPYPIASHPSGTIRYGGEDLLKVEEKKLRSIRGNRIAMIFQEPMTSLNPLHSVEKQINEVLGLHKGLTGKDATKRTLELLELLGIPEPHKRLKALPHELSGGQRQRVMIAMALANEPELLIADEPTTALDVTVQLKILELLKQLQARLGMALLLISHDLNVVRQIANRVCVMQRGCIVEQASCEELFRSPQHPYTKVLLSAEPSGGPSTNPAGAPLLEVEDLKVWFPIKKGLLKRTVDHVKAVDGIRFSLPQGQTLGIVGESGSGKSTLGLAILRLIGSQGTIRFKGNALESLSQQQIRPLRRQMQVVFQDPFGSLSPRMSVGEIVGEGLRIHGMGTPAEQQTAIIEALREVGLDPDTRHRYPHEFSGGQRQRIAIARALVLKPALILLDEPTSALDRTVQRQVVELLRSLQAKYNLTYLFISHDLAVVKALSHQLMVVKQGQVVEQGAAQDIFAAPQHPYTQGLIDSLPSRNKRGQRLRQIPGMAPDLLSMPAGCAFAARCSRASQICVQSDPEPHEAGPRQTVRCFHPGAADAQ</sequence>
<accession>A0A0P9UM35</accession>
<feature type="domain" description="ABC transporter" evidence="12">
    <location>
        <begin position="9"/>
        <end position="258"/>
    </location>
</feature>
<organism evidence="13 14">
    <name type="scientific">Pseudomonas amygdali pv. photiniae</name>
    <dbReference type="NCBI Taxonomy" id="251724"/>
    <lineage>
        <taxon>Bacteria</taxon>
        <taxon>Pseudomonadati</taxon>
        <taxon>Pseudomonadota</taxon>
        <taxon>Gammaproteobacteria</taxon>
        <taxon>Pseudomonadales</taxon>
        <taxon>Pseudomonadaceae</taxon>
        <taxon>Pseudomonas</taxon>
        <taxon>Pseudomonas amygdali</taxon>
    </lineage>
</organism>
<comment type="caution">
    <text evidence="13">The sequence shown here is derived from an EMBL/GenBank/DDBJ whole genome shotgun (WGS) entry which is preliminary data.</text>
</comment>
<evidence type="ECO:0000256" key="11">
    <source>
        <dbReference type="ARBA" id="ARBA00065473"/>
    </source>
</evidence>
<comment type="subcellular location">
    <subcellularLocation>
        <location evidence="1">Cell inner membrane</location>
        <topology evidence="1">Peripheral membrane protein</topology>
    </subcellularLocation>
</comment>
<keyword evidence="7" id="KW-0472">Membrane</keyword>
<protein>
    <recommendedName>
        <fullName evidence="8">ABC-type dipeptide transporter</fullName>
        <ecNumber evidence="8">7.4.2.9</ecNumber>
    </recommendedName>
</protein>
<dbReference type="EMBL" id="LJQO01000075">
    <property type="protein sequence ID" value="KPX79185.1"/>
    <property type="molecule type" value="Genomic_DNA"/>
</dbReference>
<dbReference type="InterPro" id="IPR027417">
    <property type="entry name" value="P-loop_NTPase"/>
</dbReference>
<dbReference type="AlphaFoldDB" id="A0A0P9UM35"/>
<dbReference type="PROSITE" id="PS50893">
    <property type="entry name" value="ABC_TRANSPORTER_2"/>
    <property type="match status" value="2"/>
</dbReference>
<keyword evidence="6 13" id="KW-0067">ATP-binding</keyword>
<dbReference type="PROSITE" id="PS00211">
    <property type="entry name" value="ABC_TRANSPORTER_1"/>
    <property type="match status" value="2"/>
</dbReference>
<dbReference type="GO" id="GO:0015833">
    <property type="term" value="P:peptide transport"/>
    <property type="evidence" value="ECO:0007669"/>
    <property type="project" value="InterPro"/>
</dbReference>
<evidence type="ECO:0000256" key="2">
    <source>
        <dbReference type="ARBA" id="ARBA00005417"/>
    </source>
</evidence>
<keyword evidence="4" id="KW-1003">Cell membrane</keyword>
<evidence type="ECO:0000256" key="6">
    <source>
        <dbReference type="ARBA" id="ARBA00022840"/>
    </source>
</evidence>
<dbReference type="GO" id="GO:0005886">
    <property type="term" value="C:plasma membrane"/>
    <property type="evidence" value="ECO:0007669"/>
    <property type="project" value="UniProtKB-SubCell"/>
</dbReference>
<proteinExistence type="inferred from homology"/>
<dbReference type="Proteomes" id="UP000050469">
    <property type="component" value="Unassembled WGS sequence"/>
</dbReference>
<feature type="domain" description="ABC transporter" evidence="12">
    <location>
        <begin position="276"/>
        <end position="525"/>
    </location>
</feature>
<dbReference type="Gene3D" id="3.40.50.300">
    <property type="entry name" value="P-loop containing nucleotide triphosphate hydrolases"/>
    <property type="match status" value="2"/>
</dbReference>
<evidence type="ECO:0000313" key="13">
    <source>
        <dbReference type="EMBL" id="KPX79185.1"/>
    </source>
</evidence>
<evidence type="ECO:0000259" key="12">
    <source>
        <dbReference type="PROSITE" id="PS50893"/>
    </source>
</evidence>
<evidence type="ECO:0000256" key="5">
    <source>
        <dbReference type="ARBA" id="ARBA00022741"/>
    </source>
</evidence>
<dbReference type="GO" id="GO:0055085">
    <property type="term" value="P:transmembrane transport"/>
    <property type="evidence" value="ECO:0007669"/>
    <property type="project" value="UniProtKB-ARBA"/>
</dbReference>
<evidence type="ECO:0000313" key="14">
    <source>
        <dbReference type="Proteomes" id="UP000050469"/>
    </source>
</evidence>
<dbReference type="GO" id="GO:0005524">
    <property type="term" value="F:ATP binding"/>
    <property type="evidence" value="ECO:0007669"/>
    <property type="project" value="UniProtKB-KW"/>
</dbReference>
<dbReference type="PANTHER" id="PTHR43297:SF2">
    <property type="entry name" value="DIPEPTIDE TRANSPORT ATP-BINDING PROTEIN DPPD"/>
    <property type="match status" value="1"/>
</dbReference>
<dbReference type="Pfam" id="PF08352">
    <property type="entry name" value="oligo_HPY"/>
    <property type="match status" value="2"/>
</dbReference>
<dbReference type="EC" id="7.4.2.9" evidence="8"/>
<dbReference type="SUPFAM" id="SSF52540">
    <property type="entry name" value="P-loop containing nucleoside triphosphate hydrolases"/>
    <property type="match status" value="2"/>
</dbReference>
<dbReference type="InterPro" id="IPR050388">
    <property type="entry name" value="ABC_Ni/Peptide_Import"/>
</dbReference>
<evidence type="ECO:0000256" key="8">
    <source>
        <dbReference type="ARBA" id="ARBA00038852"/>
    </source>
</evidence>
<gene>
    <name evidence="13" type="ORF">ALO53_04034</name>
</gene>
<dbReference type="PANTHER" id="PTHR43297">
    <property type="entry name" value="OLIGOPEPTIDE TRANSPORT ATP-BINDING PROTEIN APPD"/>
    <property type="match status" value="1"/>
</dbReference>
<evidence type="ECO:0000256" key="7">
    <source>
        <dbReference type="ARBA" id="ARBA00023136"/>
    </source>
</evidence>
<comment type="catalytic activity">
    <reaction evidence="9">
        <text>a dipeptide(out) + ATP + H2O = a dipeptide(in) + ADP + phosphate + H(+)</text>
        <dbReference type="Rhea" id="RHEA:23120"/>
        <dbReference type="ChEBI" id="CHEBI:15377"/>
        <dbReference type="ChEBI" id="CHEBI:15378"/>
        <dbReference type="ChEBI" id="CHEBI:30616"/>
        <dbReference type="ChEBI" id="CHEBI:43474"/>
        <dbReference type="ChEBI" id="CHEBI:90799"/>
        <dbReference type="ChEBI" id="CHEBI:456216"/>
        <dbReference type="EC" id="7.4.2.9"/>
    </reaction>
</comment>
<dbReference type="NCBIfam" id="NF007739">
    <property type="entry name" value="PRK10419.1"/>
    <property type="match status" value="2"/>
</dbReference>
<dbReference type="PATRIC" id="fig|251724.3.peg.5707"/>
<dbReference type="NCBIfam" id="TIGR01727">
    <property type="entry name" value="oligo_HPY"/>
    <property type="match status" value="1"/>
</dbReference>
<dbReference type="InterPro" id="IPR003439">
    <property type="entry name" value="ABC_transporter-like_ATP-bd"/>
</dbReference>
<comment type="similarity">
    <text evidence="2">Belongs to the ABC transporter superfamily.</text>
</comment>
<evidence type="ECO:0000256" key="3">
    <source>
        <dbReference type="ARBA" id="ARBA00022448"/>
    </source>
</evidence>
<keyword evidence="5" id="KW-0547">Nucleotide-binding</keyword>
<evidence type="ECO:0000256" key="10">
    <source>
        <dbReference type="ARBA" id="ARBA00058018"/>
    </source>
</evidence>
<evidence type="ECO:0000256" key="1">
    <source>
        <dbReference type="ARBA" id="ARBA00004417"/>
    </source>
</evidence>
<dbReference type="Pfam" id="PF00005">
    <property type="entry name" value="ABC_tran"/>
    <property type="match status" value="2"/>
</dbReference>
<dbReference type="InterPro" id="IPR017871">
    <property type="entry name" value="ABC_transporter-like_CS"/>
</dbReference>
<dbReference type="NCBIfam" id="NF008453">
    <property type="entry name" value="PRK11308.1"/>
    <property type="match status" value="2"/>
</dbReference>
<dbReference type="CDD" id="cd03257">
    <property type="entry name" value="ABC_NikE_OppD_transporters"/>
    <property type="match status" value="2"/>
</dbReference>
<dbReference type="FunFam" id="3.40.50.300:FF:000016">
    <property type="entry name" value="Oligopeptide ABC transporter ATP-binding component"/>
    <property type="match status" value="2"/>
</dbReference>
<dbReference type="RefSeq" id="WP_082304557.1">
    <property type="nucleotide sequence ID" value="NZ_LJQO01000075.1"/>
</dbReference>
<dbReference type="InterPro" id="IPR013563">
    <property type="entry name" value="Oligopep_ABC_C"/>
</dbReference>
<keyword evidence="3" id="KW-0813">Transport</keyword>
<evidence type="ECO:0000256" key="9">
    <source>
        <dbReference type="ARBA" id="ARBA00047356"/>
    </source>
</evidence>
<comment type="function">
    <text evidence="10">Part of the ABC transporter DppABCDF involved in the uptake of various di/tripeptides. Is also involved in the uptake of phaseolotoxin, a toxic tripeptide inhibiting the enzyme ornithine carbamoyltransferase. Responsible for energy coupling to the transport system.</text>
</comment>
<name>A0A0P9UM35_PSEA0</name>
<dbReference type="InterPro" id="IPR003593">
    <property type="entry name" value="AAA+_ATPase"/>
</dbReference>
<comment type="subunit">
    <text evidence="11">The complex is composed of two ATP-binding proteins (DppD and DppF), two transmembrane proteins (DppB and DppC) and a solute-binding protein (DppA1-A5). Five orthologous SBPs (DppA1-A5) are present in P.aeruginosa, which increases the substrate specificity of the DppBCDF transporter.</text>
</comment>